<evidence type="ECO:0000313" key="1">
    <source>
        <dbReference type="EMBL" id="KAH7975792.1"/>
    </source>
</evidence>
<sequence length="123" mass="13965">MGMPCVEGHPTSFADTCSSVVRRGTRGGFDGRSLTPWFSKRGAMFTYEDRSSIAAKVKGCLHVFRSLGEHRFGWALFDIEQELLRAEDCDLELVRPAAHGRIRTARAILDAQGRTARRRRRRR</sequence>
<evidence type="ECO:0000313" key="2">
    <source>
        <dbReference type="Proteomes" id="UP000821837"/>
    </source>
</evidence>
<reference evidence="1" key="2">
    <citation type="submission" date="2021-09" db="EMBL/GenBank/DDBJ databases">
        <authorList>
            <person name="Jia N."/>
            <person name="Wang J."/>
            <person name="Shi W."/>
            <person name="Du L."/>
            <person name="Sun Y."/>
            <person name="Zhan W."/>
            <person name="Jiang J."/>
            <person name="Wang Q."/>
            <person name="Zhang B."/>
            <person name="Ji P."/>
            <person name="Sakyi L.B."/>
            <person name="Cui X."/>
            <person name="Yuan T."/>
            <person name="Jiang B."/>
            <person name="Yang W."/>
            <person name="Lam T.T.-Y."/>
            <person name="Chang Q."/>
            <person name="Ding S."/>
            <person name="Wang X."/>
            <person name="Zhu J."/>
            <person name="Ruan X."/>
            <person name="Zhao L."/>
            <person name="Wei J."/>
            <person name="Que T."/>
            <person name="Du C."/>
            <person name="Cheng J."/>
            <person name="Dai P."/>
            <person name="Han X."/>
            <person name="Huang E."/>
            <person name="Gao Y."/>
            <person name="Liu J."/>
            <person name="Shao H."/>
            <person name="Ye R."/>
            <person name="Li L."/>
            <person name="Wei W."/>
            <person name="Wang X."/>
            <person name="Wang C."/>
            <person name="Huo Q."/>
            <person name="Li W."/>
            <person name="Guo W."/>
            <person name="Chen H."/>
            <person name="Chen S."/>
            <person name="Zhou L."/>
            <person name="Zhou L."/>
            <person name="Ni X."/>
            <person name="Tian J."/>
            <person name="Zhou Y."/>
            <person name="Sheng Y."/>
            <person name="Liu T."/>
            <person name="Pan Y."/>
            <person name="Xia L."/>
            <person name="Li J."/>
            <person name="Zhao F."/>
            <person name="Cao W."/>
        </authorList>
    </citation>
    <scope>NUCLEOTIDE SEQUENCE</scope>
    <source>
        <strain evidence="1">Rsan-2018</strain>
        <tissue evidence="1">Larvae</tissue>
    </source>
</reference>
<comment type="caution">
    <text evidence="1">The sequence shown here is derived from an EMBL/GenBank/DDBJ whole genome shotgun (WGS) entry which is preliminary data.</text>
</comment>
<proteinExistence type="predicted"/>
<dbReference type="EMBL" id="JABSTV010001246">
    <property type="protein sequence ID" value="KAH7975792.1"/>
    <property type="molecule type" value="Genomic_DNA"/>
</dbReference>
<organism evidence="1 2">
    <name type="scientific">Rhipicephalus sanguineus</name>
    <name type="common">Brown dog tick</name>
    <name type="synonym">Ixodes sanguineus</name>
    <dbReference type="NCBI Taxonomy" id="34632"/>
    <lineage>
        <taxon>Eukaryota</taxon>
        <taxon>Metazoa</taxon>
        <taxon>Ecdysozoa</taxon>
        <taxon>Arthropoda</taxon>
        <taxon>Chelicerata</taxon>
        <taxon>Arachnida</taxon>
        <taxon>Acari</taxon>
        <taxon>Parasitiformes</taxon>
        <taxon>Ixodida</taxon>
        <taxon>Ixodoidea</taxon>
        <taxon>Ixodidae</taxon>
        <taxon>Rhipicephalinae</taxon>
        <taxon>Rhipicephalus</taxon>
        <taxon>Rhipicephalus</taxon>
    </lineage>
</organism>
<accession>A0A9D4T510</accession>
<name>A0A9D4T510_RHISA</name>
<gene>
    <name evidence="1" type="ORF">HPB52_005348</name>
</gene>
<dbReference type="AlphaFoldDB" id="A0A9D4T510"/>
<protein>
    <submittedName>
        <fullName evidence="1">Uncharacterized protein</fullName>
    </submittedName>
</protein>
<reference evidence="1" key="1">
    <citation type="journal article" date="2020" name="Cell">
        <title>Large-Scale Comparative Analyses of Tick Genomes Elucidate Their Genetic Diversity and Vector Capacities.</title>
        <authorList>
            <consortium name="Tick Genome and Microbiome Consortium (TIGMIC)"/>
            <person name="Jia N."/>
            <person name="Wang J."/>
            <person name="Shi W."/>
            <person name="Du L."/>
            <person name="Sun Y."/>
            <person name="Zhan W."/>
            <person name="Jiang J.F."/>
            <person name="Wang Q."/>
            <person name="Zhang B."/>
            <person name="Ji P."/>
            <person name="Bell-Sakyi L."/>
            <person name="Cui X.M."/>
            <person name="Yuan T.T."/>
            <person name="Jiang B.G."/>
            <person name="Yang W.F."/>
            <person name="Lam T.T."/>
            <person name="Chang Q.C."/>
            <person name="Ding S.J."/>
            <person name="Wang X.J."/>
            <person name="Zhu J.G."/>
            <person name="Ruan X.D."/>
            <person name="Zhao L."/>
            <person name="Wei J.T."/>
            <person name="Ye R.Z."/>
            <person name="Que T.C."/>
            <person name="Du C.H."/>
            <person name="Zhou Y.H."/>
            <person name="Cheng J.X."/>
            <person name="Dai P.F."/>
            <person name="Guo W.B."/>
            <person name="Han X.H."/>
            <person name="Huang E.J."/>
            <person name="Li L.F."/>
            <person name="Wei W."/>
            <person name="Gao Y.C."/>
            <person name="Liu J.Z."/>
            <person name="Shao H.Z."/>
            <person name="Wang X."/>
            <person name="Wang C.C."/>
            <person name="Yang T.C."/>
            <person name="Huo Q.B."/>
            <person name="Li W."/>
            <person name="Chen H.Y."/>
            <person name="Chen S.E."/>
            <person name="Zhou L.G."/>
            <person name="Ni X.B."/>
            <person name="Tian J.H."/>
            <person name="Sheng Y."/>
            <person name="Liu T."/>
            <person name="Pan Y.S."/>
            <person name="Xia L.Y."/>
            <person name="Li J."/>
            <person name="Zhao F."/>
            <person name="Cao W.C."/>
        </authorList>
    </citation>
    <scope>NUCLEOTIDE SEQUENCE</scope>
    <source>
        <strain evidence="1">Rsan-2018</strain>
    </source>
</reference>
<dbReference type="Proteomes" id="UP000821837">
    <property type="component" value="Chromosome 10"/>
</dbReference>
<keyword evidence="2" id="KW-1185">Reference proteome</keyword>